<dbReference type="Gene3D" id="3.30.70.1890">
    <property type="match status" value="1"/>
</dbReference>
<dbReference type="GO" id="GO:0051607">
    <property type="term" value="P:defense response to virus"/>
    <property type="evidence" value="ECO:0007669"/>
    <property type="project" value="UniProtKB-KW"/>
</dbReference>
<dbReference type="GO" id="GO:0003723">
    <property type="term" value="F:RNA binding"/>
    <property type="evidence" value="ECO:0007669"/>
    <property type="project" value="UniProtKB-KW"/>
</dbReference>
<dbReference type="Gene3D" id="3.30.70.1900">
    <property type="match status" value="1"/>
</dbReference>
<evidence type="ECO:0000256" key="3">
    <source>
        <dbReference type="ARBA" id="ARBA00023118"/>
    </source>
</evidence>
<dbReference type="InterPro" id="IPR049435">
    <property type="entry name" value="Cas_Cas6_C"/>
</dbReference>
<feature type="active site" description="Proton donor" evidence="6">
    <location>
        <position position="44"/>
    </location>
</feature>
<evidence type="ECO:0000256" key="5">
    <source>
        <dbReference type="PIRSR" id="PIRSR005054-1"/>
    </source>
</evidence>
<dbReference type="OrthoDB" id="9797488at2"/>
<dbReference type="GO" id="GO:0016788">
    <property type="term" value="F:hydrolase activity, acting on ester bonds"/>
    <property type="evidence" value="ECO:0007669"/>
    <property type="project" value="InterPro"/>
</dbReference>
<dbReference type="Proteomes" id="UP000246278">
    <property type="component" value="Unassembled WGS sequence"/>
</dbReference>
<feature type="site" description="Transition state stabilizer" evidence="5">
    <location>
        <position position="58"/>
    </location>
</feature>
<name>A0A317T2T5_9CHLB</name>
<dbReference type="PANTHER" id="PTHR36984">
    <property type="entry name" value="CRISPR-ASSOCIATED ENDORIBONUCLEASE CAS6 1"/>
    <property type="match status" value="1"/>
</dbReference>
<keyword evidence="9" id="KW-1185">Reference proteome</keyword>
<dbReference type="InterPro" id="IPR045747">
    <property type="entry name" value="CRISPR-assoc_prot_Cas6_N_sf"/>
</dbReference>
<dbReference type="EMBL" id="PDNZ01000012">
    <property type="protein sequence ID" value="PWW81012.1"/>
    <property type="molecule type" value="Genomic_DNA"/>
</dbReference>
<evidence type="ECO:0000259" key="7">
    <source>
        <dbReference type="Pfam" id="PF01881"/>
    </source>
</evidence>
<comment type="similarity">
    <text evidence="1 4">Belongs to the CRISPR-associated protein Cas6/Cse3/CasE family.</text>
</comment>
<dbReference type="PANTHER" id="PTHR36984:SF1">
    <property type="entry name" value="CRISPR-ASSOCIATED ENDORIBONUCLEASE CAS6 1"/>
    <property type="match status" value="1"/>
</dbReference>
<dbReference type="Pfam" id="PF01881">
    <property type="entry name" value="Cas_Cas6_C"/>
    <property type="match status" value="1"/>
</dbReference>
<proteinExistence type="inferred from homology"/>
<comment type="caution">
    <text evidence="8">The sequence shown here is derived from an EMBL/GenBank/DDBJ whole genome shotgun (WGS) entry which is preliminary data.</text>
</comment>
<protein>
    <recommendedName>
        <fullName evidence="4">CRISPR-associated endoribonuclease</fullName>
    </recommendedName>
</protein>
<accession>A0A317T2T5</accession>
<feature type="active site" description="Proton acceptor" evidence="6">
    <location>
        <position position="29"/>
    </location>
</feature>
<keyword evidence="3" id="KW-0051">Antiviral defense</keyword>
<evidence type="ECO:0000313" key="8">
    <source>
        <dbReference type="EMBL" id="PWW81012.1"/>
    </source>
</evidence>
<reference evidence="9" key="1">
    <citation type="submission" date="2017-10" db="EMBL/GenBank/DDBJ databases">
        <authorList>
            <person name="Gaisin V.A."/>
            <person name="Rysina M.S."/>
            <person name="Grouzdev D.S."/>
        </authorList>
    </citation>
    <scope>NUCLEOTIDE SEQUENCE [LARGE SCALE GENOMIC DNA]</scope>
    <source>
        <strain evidence="9">V1</strain>
    </source>
</reference>
<evidence type="ECO:0000256" key="1">
    <source>
        <dbReference type="ARBA" id="ARBA00005937"/>
    </source>
</evidence>
<comment type="function">
    <text evidence="4">CRISPR (clustered regularly interspaced short palindromic repeat), is an adaptive immune system that provides protection against mobile genetic elements (viruses, transposable elements and conjugative plasmids). CRISPR clusters contain sequences complementary to antecedent mobile elements and target invading nucleic acids. CRISPR clusters are transcribed and processed into CRISPR RNA (crRNA).</text>
</comment>
<dbReference type="AlphaFoldDB" id="A0A317T2T5"/>
<gene>
    <name evidence="8" type="primary">cas6</name>
    <name evidence="8" type="ORF">CR164_12600</name>
</gene>
<dbReference type="Pfam" id="PF21350">
    <property type="entry name" value="Cas6_I-A"/>
    <property type="match status" value="1"/>
</dbReference>
<dbReference type="RefSeq" id="WP_110024355.1">
    <property type="nucleotide sequence ID" value="NZ_PDNZ01000012.1"/>
</dbReference>
<evidence type="ECO:0000256" key="2">
    <source>
        <dbReference type="ARBA" id="ARBA00022884"/>
    </source>
</evidence>
<sequence>MRLKLTLRQQRPVERIPLNYSYHMAATIYSTLTRSSDEYATKLHDRGYAPEGSRQKFKYFTFSNLQIPVRKIENGEIVSRSRQVTFYLSSPKEEFLQHLILGLFAEGSLRIHNALFGKECIEKLSEPEWSESMTFSMLSPLAVSAYRDPSTGMNTKEYLRYDDERLSNVLLHNLQAKYLGLFGCEPPENGAPFSVRFEEEYLNRVREKGRSVEKLITIKDSNGRETRVKAIQCPFTVTGHPELVKVGYECGFGENNSMGFGMVKVSS</sequence>
<evidence type="ECO:0000256" key="6">
    <source>
        <dbReference type="PIRSR" id="PIRSR005054-50"/>
    </source>
</evidence>
<evidence type="ECO:0000256" key="4">
    <source>
        <dbReference type="PIRNR" id="PIRNR005054"/>
    </source>
</evidence>
<dbReference type="InterPro" id="IPR010156">
    <property type="entry name" value="CRISPR-assoc_prot_Cas6"/>
</dbReference>
<feature type="domain" description="CRISPR associated protein Cas6 C-terminal" evidence="7">
    <location>
        <begin position="126"/>
        <end position="265"/>
    </location>
</feature>
<keyword evidence="2" id="KW-0694">RNA-binding</keyword>
<dbReference type="NCBIfam" id="TIGR01877">
    <property type="entry name" value="cas_cas6"/>
    <property type="match status" value="1"/>
</dbReference>
<dbReference type="CDD" id="cd21140">
    <property type="entry name" value="Cas6_I-like"/>
    <property type="match status" value="1"/>
</dbReference>
<organism evidence="8 9">
    <name type="scientific">Prosthecochloris marina</name>
    <dbReference type="NCBI Taxonomy" id="2017681"/>
    <lineage>
        <taxon>Bacteria</taxon>
        <taxon>Pseudomonadati</taxon>
        <taxon>Chlorobiota</taxon>
        <taxon>Chlorobiia</taxon>
        <taxon>Chlorobiales</taxon>
        <taxon>Chlorobiaceae</taxon>
        <taxon>Prosthecochloris</taxon>
    </lineage>
</organism>
<dbReference type="PIRSF" id="PIRSF005054">
    <property type="entry name" value="PF1131"/>
    <property type="match status" value="1"/>
</dbReference>
<evidence type="ECO:0000313" key="9">
    <source>
        <dbReference type="Proteomes" id="UP000246278"/>
    </source>
</evidence>